<feature type="transmembrane region" description="Helical" evidence="9">
    <location>
        <begin position="53"/>
        <end position="73"/>
    </location>
</feature>
<evidence type="ECO:0000256" key="6">
    <source>
        <dbReference type="ARBA" id="ARBA00022989"/>
    </source>
</evidence>
<dbReference type="PANTHER" id="PTHR30574:SF1">
    <property type="entry name" value="SULPHUR TRANSPORT DOMAIN-CONTAINING PROTEIN"/>
    <property type="match status" value="1"/>
</dbReference>
<comment type="similarity">
    <text evidence="8">Belongs to the TsuA/YedE (TC 9.B.102) family.</text>
</comment>
<dbReference type="InterPro" id="IPR007272">
    <property type="entry name" value="Sulf_transp_TsuA/YedE"/>
</dbReference>
<protein>
    <submittedName>
        <fullName evidence="10">YeeE/YedE family protein</fullName>
    </submittedName>
</protein>
<evidence type="ECO:0000313" key="11">
    <source>
        <dbReference type="Proteomes" id="UP001596500"/>
    </source>
</evidence>
<comment type="caution">
    <text evidence="10">The sequence shown here is derived from an EMBL/GenBank/DDBJ whole genome shotgun (WGS) entry which is preliminary data.</text>
</comment>
<feature type="transmembrane region" description="Helical" evidence="9">
    <location>
        <begin position="159"/>
        <end position="179"/>
    </location>
</feature>
<feature type="transmembrane region" description="Helical" evidence="9">
    <location>
        <begin position="249"/>
        <end position="269"/>
    </location>
</feature>
<evidence type="ECO:0000256" key="1">
    <source>
        <dbReference type="ARBA" id="ARBA00004429"/>
    </source>
</evidence>
<sequence length="417" mass="43923">MVMAASHSTLNQAGSTIRRDLSPSPQTTLAWGAVWAFIALGALIYTGQGWNKGLLYVIGFLCGVALYHARFGFTSAFRQLLSVGQTEGLRAHLLMLAVASILFAVIFTVGATVTGEVPKASVNPIGVSLVAGAFLFGVGMQLGGGCASGTLYHIGGGQSSAVLALAGFVIGSVFGAWHWDFWLNDLPSLPAISLAKTTGWGYGIALIVQLLILGLIYLLAVWIAKKKNPPMRKPVPTHQGWKRIIRGAWPLWVGALVLAGLNALTLLLAGRPWGVTSAFALWGSKAAMAFGVDVTSWGYWAGERAKPLYESVLSDTTSLMNFGIMLGAFFAATMGGSFKLSKISVKVILASLIGGILMGYGARLAYGCNIGAYFGGIASFSLHGYVWAVFALIGSDVGIKLRPLFGLKNPKPTDSVC</sequence>
<keyword evidence="3" id="KW-1003">Cell membrane</keyword>
<dbReference type="EMBL" id="JBHTBW010000006">
    <property type="protein sequence ID" value="MFC7439987.1"/>
    <property type="molecule type" value="Genomic_DNA"/>
</dbReference>
<feature type="transmembrane region" description="Helical" evidence="9">
    <location>
        <begin position="93"/>
        <end position="113"/>
    </location>
</feature>
<evidence type="ECO:0000256" key="5">
    <source>
        <dbReference type="ARBA" id="ARBA00022692"/>
    </source>
</evidence>
<keyword evidence="2" id="KW-0813">Transport</keyword>
<evidence type="ECO:0000256" key="9">
    <source>
        <dbReference type="SAM" id="Phobius"/>
    </source>
</evidence>
<evidence type="ECO:0000313" key="10">
    <source>
        <dbReference type="EMBL" id="MFC7439987.1"/>
    </source>
</evidence>
<feature type="transmembrane region" description="Helical" evidence="9">
    <location>
        <begin position="372"/>
        <end position="393"/>
    </location>
</feature>
<feature type="transmembrane region" description="Helical" evidence="9">
    <location>
        <begin position="199"/>
        <end position="224"/>
    </location>
</feature>
<keyword evidence="4" id="KW-0997">Cell inner membrane</keyword>
<proteinExistence type="inferred from homology"/>
<reference evidence="11" key="1">
    <citation type="journal article" date="2019" name="Int. J. Syst. Evol. Microbiol.">
        <title>The Global Catalogue of Microorganisms (GCM) 10K type strain sequencing project: providing services to taxonomists for standard genome sequencing and annotation.</title>
        <authorList>
            <consortium name="The Broad Institute Genomics Platform"/>
            <consortium name="The Broad Institute Genome Sequencing Center for Infectious Disease"/>
            <person name="Wu L."/>
            <person name="Ma J."/>
        </authorList>
    </citation>
    <scope>NUCLEOTIDE SEQUENCE [LARGE SCALE GENOMIC DNA]</scope>
    <source>
        <strain evidence="11">CGMCC 1.12942</strain>
    </source>
</reference>
<feature type="transmembrane region" description="Helical" evidence="9">
    <location>
        <begin position="319"/>
        <end position="340"/>
    </location>
</feature>
<dbReference type="RefSeq" id="WP_379863196.1">
    <property type="nucleotide sequence ID" value="NZ_JBHTBW010000006.1"/>
</dbReference>
<dbReference type="PANTHER" id="PTHR30574">
    <property type="entry name" value="INNER MEMBRANE PROTEIN YEDE"/>
    <property type="match status" value="1"/>
</dbReference>
<keyword evidence="5 9" id="KW-0812">Transmembrane</keyword>
<feature type="transmembrane region" description="Helical" evidence="9">
    <location>
        <begin position="347"/>
        <end position="366"/>
    </location>
</feature>
<evidence type="ECO:0000256" key="2">
    <source>
        <dbReference type="ARBA" id="ARBA00022448"/>
    </source>
</evidence>
<keyword evidence="11" id="KW-1185">Reference proteome</keyword>
<feature type="transmembrane region" description="Helical" evidence="9">
    <location>
        <begin position="28"/>
        <end position="47"/>
    </location>
</feature>
<dbReference type="Proteomes" id="UP001596500">
    <property type="component" value="Unassembled WGS sequence"/>
</dbReference>
<accession>A0ABW2RG72</accession>
<evidence type="ECO:0000256" key="3">
    <source>
        <dbReference type="ARBA" id="ARBA00022475"/>
    </source>
</evidence>
<comment type="subcellular location">
    <subcellularLocation>
        <location evidence="1">Cell inner membrane</location>
        <topology evidence="1">Multi-pass membrane protein</topology>
    </subcellularLocation>
</comment>
<keyword evidence="7 9" id="KW-0472">Membrane</keyword>
<evidence type="ECO:0000256" key="8">
    <source>
        <dbReference type="ARBA" id="ARBA00035655"/>
    </source>
</evidence>
<name>A0ABW2RG72_9BACL</name>
<organism evidence="10 11">
    <name type="scientific">Laceyella putida</name>
    <dbReference type="NCBI Taxonomy" id="110101"/>
    <lineage>
        <taxon>Bacteria</taxon>
        <taxon>Bacillati</taxon>
        <taxon>Bacillota</taxon>
        <taxon>Bacilli</taxon>
        <taxon>Bacillales</taxon>
        <taxon>Thermoactinomycetaceae</taxon>
        <taxon>Laceyella</taxon>
    </lineage>
</organism>
<dbReference type="Pfam" id="PF04143">
    <property type="entry name" value="Sulf_transp"/>
    <property type="match status" value="1"/>
</dbReference>
<keyword evidence="6 9" id="KW-1133">Transmembrane helix</keyword>
<feature type="transmembrane region" description="Helical" evidence="9">
    <location>
        <begin position="125"/>
        <end position="147"/>
    </location>
</feature>
<evidence type="ECO:0000256" key="4">
    <source>
        <dbReference type="ARBA" id="ARBA00022519"/>
    </source>
</evidence>
<gene>
    <name evidence="10" type="ORF">ACFQNG_02255</name>
</gene>
<evidence type="ECO:0000256" key="7">
    <source>
        <dbReference type="ARBA" id="ARBA00023136"/>
    </source>
</evidence>